<dbReference type="InterPro" id="IPR016040">
    <property type="entry name" value="NAD(P)-bd_dom"/>
</dbReference>
<dbReference type="InterPro" id="IPR051783">
    <property type="entry name" value="NAD(P)-dependent_oxidoreduct"/>
</dbReference>
<dbReference type="PANTHER" id="PTHR48079:SF6">
    <property type="entry name" value="NAD(P)-BINDING DOMAIN-CONTAINING PROTEIN-RELATED"/>
    <property type="match status" value="1"/>
</dbReference>
<evidence type="ECO:0000313" key="2">
    <source>
        <dbReference type="EMBL" id="KGO76894.1"/>
    </source>
</evidence>
<dbReference type="STRING" id="40296.A0A0A2LAB0"/>
<dbReference type="EMBL" id="JQGA01000228">
    <property type="protein sequence ID" value="KGO76894.1"/>
    <property type="molecule type" value="Genomic_DNA"/>
</dbReference>
<feature type="domain" description="NAD(P)-binding" evidence="1">
    <location>
        <begin position="9"/>
        <end position="91"/>
    </location>
</feature>
<dbReference type="PhylomeDB" id="A0A0A2LAB0"/>
<dbReference type="Gene3D" id="3.40.50.720">
    <property type="entry name" value="NAD(P)-binding Rossmann-like Domain"/>
    <property type="match status" value="1"/>
</dbReference>
<dbReference type="SUPFAM" id="SSF51735">
    <property type="entry name" value="NAD(P)-binding Rossmann-fold domains"/>
    <property type="match status" value="1"/>
</dbReference>
<dbReference type="AlphaFoldDB" id="A0A0A2LAB0"/>
<sequence length="145" mass="15072">MPAKIFVTGISGYIGGQAVLHLLRKLPNLSVTALVRDAGQATSVKVALPQVKTVVSHLDDVDTLARLSAESDIVLQCASADHTVAVAAIIKGIKSKPAGSTPGFLIHTSGTGILGDPDQDYGVVDAVRSTSSLSLKHSPQSMRIY</sequence>
<dbReference type="GO" id="GO:0004029">
    <property type="term" value="F:aldehyde dehydrogenase (NAD+) activity"/>
    <property type="evidence" value="ECO:0007669"/>
    <property type="project" value="TreeGrafter"/>
</dbReference>
<comment type="caution">
    <text evidence="2">The sequence shown here is derived from an EMBL/GenBank/DDBJ whole genome shotgun (WGS) entry which is preliminary data.</text>
</comment>
<gene>
    <name evidence="2" type="ORF">PITC_005210</name>
</gene>
<dbReference type="Proteomes" id="UP000030104">
    <property type="component" value="Unassembled WGS sequence"/>
</dbReference>
<dbReference type="OrthoDB" id="2130169at2759"/>
<dbReference type="Pfam" id="PF13460">
    <property type="entry name" value="NAD_binding_10"/>
    <property type="match status" value="1"/>
</dbReference>
<name>A0A0A2LAB0_PENIT</name>
<dbReference type="GO" id="GO:0005737">
    <property type="term" value="C:cytoplasm"/>
    <property type="evidence" value="ECO:0007669"/>
    <property type="project" value="TreeGrafter"/>
</dbReference>
<dbReference type="HOGENOM" id="CLU_007383_12_2_1"/>
<organism evidence="2 3">
    <name type="scientific">Penicillium italicum</name>
    <name type="common">Blue mold</name>
    <dbReference type="NCBI Taxonomy" id="40296"/>
    <lineage>
        <taxon>Eukaryota</taxon>
        <taxon>Fungi</taxon>
        <taxon>Dikarya</taxon>
        <taxon>Ascomycota</taxon>
        <taxon>Pezizomycotina</taxon>
        <taxon>Eurotiomycetes</taxon>
        <taxon>Eurotiomycetidae</taxon>
        <taxon>Eurotiales</taxon>
        <taxon>Aspergillaceae</taxon>
        <taxon>Penicillium</taxon>
    </lineage>
</organism>
<proteinExistence type="predicted"/>
<accession>A0A0A2LAB0</accession>
<keyword evidence="3" id="KW-1185">Reference proteome</keyword>
<dbReference type="OMA" id="QCASADH"/>
<protein>
    <recommendedName>
        <fullName evidence="1">NAD(P)-binding domain-containing protein</fullName>
    </recommendedName>
</protein>
<reference evidence="2 3" key="1">
    <citation type="journal article" date="2015" name="Mol. Plant Microbe Interact.">
        <title>Genome, transcriptome, and functional analyses of Penicillium expansum provide new insights into secondary metabolism and pathogenicity.</title>
        <authorList>
            <person name="Ballester A.R."/>
            <person name="Marcet-Houben M."/>
            <person name="Levin E."/>
            <person name="Sela N."/>
            <person name="Selma-Lazaro C."/>
            <person name="Carmona L."/>
            <person name="Wisniewski M."/>
            <person name="Droby S."/>
            <person name="Gonzalez-Candelas L."/>
            <person name="Gabaldon T."/>
        </authorList>
    </citation>
    <scope>NUCLEOTIDE SEQUENCE [LARGE SCALE GENOMIC DNA]</scope>
    <source>
        <strain evidence="2 3">PHI-1</strain>
    </source>
</reference>
<evidence type="ECO:0000313" key="3">
    <source>
        <dbReference type="Proteomes" id="UP000030104"/>
    </source>
</evidence>
<dbReference type="InterPro" id="IPR036291">
    <property type="entry name" value="NAD(P)-bd_dom_sf"/>
</dbReference>
<dbReference type="PANTHER" id="PTHR48079">
    <property type="entry name" value="PROTEIN YEEZ"/>
    <property type="match status" value="1"/>
</dbReference>
<evidence type="ECO:0000259" key="1">
    <source>
        <dbReference type="Pfam" id="PF13460"/>
    </source>
</evidence>